<dbReference type="InterPro" id="IPR003660">
    <property type="entry name" value="HAMP_dom"/>
</dbReference>
<keyword evidence="10" id="KW-0175">Coiled coil</keyword>
<dbReference type="InterPro" id="IPR033480">
    <property type="entry name" value="sCache_2"/>
</dbReference>
<dbReference type="RefSeq" id="WP_132974888.1">
    <property type="nucleotide sequence ID" value="NZ_SMAO01000001.1"/>
</dbReference>
<evidence type="ECO:0000256" key="9">
    <source>
        <dbReference type="PROSITE-ProRule" id="PRU00284"/>
    </source>
</evidence>
<keyword evidence="5 11" id="KW-1133">Transmembrane helix</keyword>
<dbReference type="SUPFAM" id="SSF58104">
    <property type="entry name" value="Methyl-accepting chemotaxis protein (MCP) signaling domain"/>
    <property type="match status" value="1"/>
</dbReference>
<feature type="domain" description="HAMP" evidence="14">
    <location>
        <begin position="213"/>
        <end position="267"/>
    </location>
</feature>
<dbReference type="Proteomes" id="UP000295717">
    <property type="component" value="Unassembled WGS sequence"/>
</dbReference>
<dbReference type="InterPro" id="IPR004089">
    <property type="entry name" value="MCPsignal_dom"/>
</dbReference>
<reference evidence="15 16" key="1">
    <citation type="submission" date="2019-03" db="EMBL/GenBank/DDBJ databases">
        <title>Genomic Encyclopedia of Type Strains, Phase IV (KMG-IV): sequencing the most valuable type-strain genomes for metagenomic binning, comparative biology and taxonomic classification.</title>
        <authorList>
            <person name="Goeker M."/>
        </authorList>
    </citation>
    <scope>NUCLEOTIDE SEQUENCE [LARGE SCALE GENOMIC DNA]</scope>
    <source>
        <strain evidence="15 16">DSM 13587</strain>
    </source>
</reference>
<dbReference type="FunFam" id="1.10.287.950:FF:000001">
    <property type="entry name" value="Methyl-accepting chemotaxis sensory transducer"/>
    <property type="match status" value="1"/>
</dbReference>
<dbReference type="PROSITE" id="PS50192">
    <property type="entry name" value="T_SNARE"/>
    <property type="match status" value="1"/>
</dbReference>
<dbReference type="InterPro" id="IPR004090">
    <property type="entry name" value="Chemotax_Me-accpt_rcpt"/>
</dbReference>
<proteinExistence type="inferred from homology"/>
<dbReference type="GO" id="GO:0007165">
    <property type="term" value="P:signal transduction"/>
    <property type="evidence" value="ECO:0007669"/>
    <property type="project" value="UniProtKB-KW"/>
</dbReference>
<gene>
    <name evidence="15" type="ORF">EDC35_10196</name>
</gene>
<dbReference type="EMBL" id="SMAO01000001">
    <property type="protein sequence ID" value="TCT23783.1"/>
    <property type="molecule type" value="Genomic_DNA"/>
</dbReference>
<dbReference type="PANTHER" id="PTHR32089">
    <property type="entry name" value="METHYL-ACCEPTING CHEMOTAXIS PROTEIN MCPB"/>
    <property type="match status" value="1"/>
</dbReference>
<evidence type="ECO:0000256" key="6">
    <source>
        <dbReference type="ARBA" id="ARBA00023136"/>
    </source>
</evidence>
<evidence type="ECO:0000256" key="10">
    <source>
        <dbReference type="SAM" id="Coils"/>
    </source>
</evidence>
<comment type="caution">
    <text evidence="15">The sequence shown here is derived from an EMBL/GenBank/DDBJ whole genome shotgun (WGS) entry which is preliminary data.</text>
</comment>
<comment type="subcellular location">
    <subcellularLocation>
        <location evidence="1">Cell inner membrane</location>
        <topology evidence="1">Multi-pass membrane protein</topology>
    </subcellularLocation>
</comment>
<evidence type="ECO:0000256" key="3">
    <source>
        <dbReference type="ARBA" id="ARBA00022519"/>
    </source>
</evidence>
<dbReference type="InterPro" id="IPR000727">
    <property type="entry name" value="T_SNARE_dom"/>
</dbReference>
<feature type="domain" description="T-SNARE coiled-coil homology" evidence="13">
    <location>
        <begin position="459"/>
        <end position="521"/>
    </location>
</feature>
<dbReference type="Pfam" id="PF00672">
    <property type="entry name" value="HAMP"/>
    <property type="match status" value="1"/>
</dbReference>
<feature type="coiled-coil region" evidence="10">
    <location>
        <begin position="308"/>
        <end position="370"/>
    </location>
</feature>
<evidence type="ECO:0000256" key="4">
    <source>
        <dbReference type="ARBA" id="ARBA00022692"/>
    </source>
</evidence>
<feature type="transmembrane region" description="Helical" evidence="11">
    <location>
        <begin position="12"/>
        <end position="33"/>
    </location>
</feature>
<dbReference type="Pfam" id="PF17200">
    <property type="entry name" value="sCache_2"/>
    <property type="match status" value="1"/>
</dbReference>
<sequence length="548" mass="58701">MNALRRLTIKNRLWILSGFLVVTLMLALTLALLEMRRLLMDEKTVQVAQLVETAESILSEHQKRAASGELSEADARAAALRVLAGLRYDGDNYFWVNDLDAKIVMHPIKPELNGTDARTQTDANGKPFFAEIAERARTDGKGLVNYVWPKPGHSEPVPKIAYFHSFPAWGWVVATGIYVDDVNALFWQRAVVIGGFGLALLLVALLLTTLIVRSVVTPVHEAALAMLGIATGDGDLTQRLDASGRDEVTEMASGFNQFAAKTERMVIAVGAATSEIASAAEELSAITQSNRTGLDRQQSEAQQVATAVNEMSATIQEIARNAEEAAAAAFAADQSAQQGGETVNGVVNANRQLAQEVEQIAASIRRFSAESLSIGTVVDVIRGIAEQTNLLALNAAIEAARAGEQGRGFAVVADEVRTLASRTQQSTSEIQKMIENLRAGAQEAVAAIHKGEVITAETLTHASQAQEALDRIVRTIGNIRDMNTQIASAAEEQAAVAQEIDRSVVNISDLSDESAKNSEHTAGASLELSRLSTDLALLVGQFKVSNGR</sequence>
<evidence type="ECO:0000259" key="12">
    <source>
        <dbReference type="PROSITE" id="PS50111"/>
    </source>
</evidence>
<comment type="similarity">
    <text evidence="8">Belongs to the methyl-accepting chemotaxis (MCP) protein family.</text>
</comment>
<dbReference type="GO" id="GO:0005886">
    <property type="term" value="C:plasma membrane"/>
    <property type="evidence" value="ECO:0007669"/>
    <property type="project" value="UniProtKB-SubCell"/>
</dbReference>
<dbReference type="PANTHER" id="PTHR32089:SF119">
    <property type="entry name" value="METHYL-ACCEPTING CHEMOTAXIS PROTEIN CTPL"/>
    <property type="match status" value="1"/>
</dbReference>
<dbReference type="PROSITE" id="PS50885">
    <property type="entry name" value="HAMP"/>
    <property type="match status" value="1"/>
</dbReference>
<dbReference type="SMART" id="SM01049">
    <property type="entry name" value="Cache_2"/>
    <property type="match status" value="1"/>
</dbReference>
<dbReference type="Gene3D" id="3.30.450.20">
    <property type="entry name" value="PAS domain"/>
    <property type="match status" value="1"/>
</dbReference>
<accession>A0A4R3N9H9</accession>
<dbReference type="SMART" id="SM00304">
    <property type="entry name" value="HAMP"/>
    <property type="match status" value="2"/>
</dbReference>
<dbReference type="PROSITE" id="PS50111">
    <property type="entry name" value="CHEMOTAXIS_TRANSDUC_2"/>
    <property type="match status" value="1"/>
</dbReference>
<evidence type="ECO:0000256" key="11">
    <source>
        <dbReference type="SAM" id="Phobius"/>
    </source>
</evidence>
<keyword evidence="6 11" id="KW-0472">Membrane</keyword>
<dbReference type="PRINTS" id="PR00260">
    <property type="entry name" value="CHEMTRNSDUCR"/>
</dbReference>
<evidence type="ECO:0000259" key="14">
    <source>
        <dbReference type="PROSITE" id="PS50885"/>
    </source>
</evidence>
<feature type="domain" description="Methyl-accepting transducer" evidence="12">
    <location>
        <begin position="272"/>
        <end position="508"/>
    </location>
</feature>
<evidence type="ECO:0000256" key="1">
    <source>
        <dbReference type="ARBA" id="ARBA00004429"/>
    </source>
</evidence>
<dbReference type="OrthoDB" id="9781845at2"/>
<dbReference type="GO" id="GO:0004888">
    <property type="term" value="F:transmembrane signaling receptor activity"/>
    <property type="evidence" value="ECO:0007669"/>
    <property type="project" value="InterPro"/>
</dbReference>
<keyword evidence="3" id="KW-0997">Cell inner membrane</keyword>
<dbReference type="AlphaFoldDB" id="A0A4R3N9H9"/>
<feature type="transmembrane region" description="Helical" evidence="11">
    <location>
        <begin position="160"/>
        <end position="179"/>
    </location>
</feature>
<keyword evidence="2" id="KW-1003">Cell membrane</keyword>
<evidence type="ECO:0000259" key="13">
    <source>
        <dbReference type="PROSITE" id="PS50192"/>
    </source>
</evidence>
<feature type="transmembrane region" description="Helical" evidence="11">
    <location>
        <begin position="191"/>
        <end position="212"/>
    </location>
</feature>
<protein>
    <submittedName>
        <fullName evidence="15">Methyl-accepting chemotaxis sensory transducer with Cache sensor</fullName>
    </submittedName>
</protein>
<dbReference type="Pfam" id="PF00015">
    <property type="entry name" value="MCPsignal"/>
    <property type="match status" value="1"/>
</dbReference>
<evidence type="ECO:0000313" key="16">
    <source>
        <dbReference type="Proteomes" id="UP000295717"/>
    </source>
</evidence>
<dbReference type="CDD" id="cd06225">
    <property type="entry name" value="HAMP"/>
    <property type="match status" value="1"/>
</dbReference>
<evidence type="ECO:0000256" key="2">
    <source>
        <dbReference type="ARBA" id="ARBA00022475"/>
    </source>
</evidence>
<keyword evidence="16" id="KW-1185">Reference proteome</keyword>
<keyword evidence="4 11" id="KW-0812">Transmembrane</keyword>
<name>A0A4R3N9H9_9GAMM</name>
<keyword evidence="7 9" id="KW-0807">Transducer</keyword>
<evidence type="ECO:0000256" key="8">
    <source>
        <dbReference type="ARBA" id="ARBA00029447"/>
    </source>
</evidence>
<dbReference type="GO" id="GO:0006935">
    <property type="term" value="P:chemotaxis"/>
    <property type="evidence" value="ECO:0007669"/>
    <property type="project" value="InterPro"/>
</dbReference>
<dbReference type="Gene3D" id="1.10.287.950">
    <property type="entry name" value="Methyl-accepting chemotaxis protein"/>
    <property type="match status" value="1"/>
</dbReference>
<evidence type="ECO:0000313" key="15">
    <source>
        <dbReference type="EMBL" id="TCT23783.1"/>
    </source>
</evidence>
<organism evidence="15 16">
    <name type="scientific">Thiobaca trueperi</name>
    <dbReference type="NCBI Taxonomy" id="127458"/>
    <lineage>
        <taxon>Bacteria</taxon>
        <taxon>Pseudomonadati</taxon>
        <taxon>Pseudomonadota</taxon>
        <taxon>Gammaproteobacteria</taxon>
        <taxon>Chromatiales</taxon>
        <taxon>Chromatiaceae</taxon>
        <taxon>Thiobaca</taxon>
    </lineage>
</organism>
<evidence type="ECO:0000256" key="5">
    <source>
        <dbReference type="ARBA" id="ARBA00022989"/>
    </source>
</evidence>
<dbReference type="SMART" id="SM00283">
    <property type="entry name" value="MA"/>
    <property type="match status" value="1"/>
</dbReference>
<evidence type="ECO:0000256" key="7">
    <source>
        <dbReference type="ARBA" id="ARBA00023224"/>
    </source>
</evidence>